<dbReference type="Proteomes" id="UP001140091">
    <property type="component" value="Unassembled WGS sequence"/>
</dbReference>
<feature type="region of interest" description="Disordered" evidence="2">
    <location>
        <begin position="210"/>
        <end position="245"/>
    </location>
</feature>
<gene>
    <name evidence="3" type="ORF">H1R20_g11644</name>
</gene>
<protein>
    <submittedName>
        <fullName evidence="3">Uncharacterized protein</fullName>
    </submittedName>
</protein>
<dbReference type="AlphaFoldDB" id="A0A9W8J6N9"/>
<evidence type="ECO:0000256" key="2">
    <source>
        <dbReference type="SAM" id="MobiDB-lite"/>
    </source>
</evidence>
<dbReference type="EMBL" id="JANBPK010001185">
    <property type="protein sequence ID" value="KAJ2925450.1"/>
    <property type="molecule type" value="Genomic_DNA"/>
</dbReference>
<dbReference type="OrthoDB" id="10536691at2759"/>
<name>A0A9W8J6N9_9AGAR</name>
<evidence type="ECO:0000313" key="4">
    <source>
        <dbReference type="Proteomes" id="UP001140091"/>
    </source>
</evidence>
<keyword evidence="4" id="KW-1185">Reference proteome</keyword>
<evidence type="ECO:0000256" key="1">
    <source>
        <dbReference type="SAM" id="Coils"/>
    </source>
</evidence>
<accession>A0A9W8J6N9</accession>
<feature type="coiled-coil region" evidence="1">
    <location>
        <begin position="87"/>
        <end position="121"/>
    </location>
</feature>
<feature type="non-terminal residue" evidence="3">
    <location>
        <position position="341"/>
    </location>
</feature>
<sequence length="341" mass="38928">MQYNRNHPNAVTVTDAAANTPISFFTAVSQDEQRRAQELIDGLTCARSLVQYNEQFPGSLGCTNEHTTDNRYYNGLLTELMDHHRTHEEMAKQLLRLTNLKRKIQEEIDQAATNLQRAHTAGTRIEQQVTDEIAGARRAIRAHQLKIRGSLMRHINKINKRGIYIPDEEKKTKTGQYVVDQEGYQCPLCRKFKPGHSILACPSNPVPLDSGAVRPTLPPVKKTESVTTERGSPPPTYRQGSERPITKTLKETKWDPVKQAFVWPEKERGKGKKNTEATGVAPKKKVRFAKLPGTVEDRRNPPRNKKKIPYLPTNNRPVDEWDWEMDYDDDLGWEAEHNMAT</sequence>
<evidence type="ECO:0000313" key="3">
    <source>
        <dbReference type="EMBL" id="KAJ2925450.1"/>
    </source>
</evidence>
<reference evidence="3" key="1">
    <citation type="submission" date="2022-06" db="EMBL/GenBank/DDBJ databases">
        <title>Genome Sequence of Candolleomyces eurysporus.</title>
        <authorList>
            <person name="Buettner E."/>
        </authorList>
    </citation>
    <scope>NUCLEOTIDE SEQUENCE</scope>
    <source>
        <strain evidence="3">VTCC 930004</strain>
    </source>
</reference>
<comment type="caution">
    <text evidence="3">The sequence shown here is derived from an EMBL/GenBank/DDBJ whole genome shotgun (WGS) entry which is preliminary data.</text>
</comment>
<organism evidence="3 4">
    <name type="scientific">Candolleomyces eurysporus</name>
    <dbReference type="NCBI Taxonomy" id="2828524"/>
    <lineage>
        <taxon>Eukaryota</taxon>
        <taxon>Fungi</taxon>
        <taxon>Dikarya</taxon>
        <taxon>Basidiomycota</taxon>
        <taxon>Agaricomycotina</taxon>
        <taxon>Agaricomycetes</taxon>
        <taxon>Agaricomycetidae</taxon>
        <taxon>Agaricales</taxon>
        <taxon>Agaricineae</taxon>
        <taxon>Psathyrellaceae</taxon>
        <taxon>Candolleomyces</taxon>
    </lineage>
</organism>
<proteinExistence type="predicted"/>
<keyword evidence="1" id="KW-0175">Coiled coil</keyword>